<gene>
    <name evidence="1" type="ORF">EJB05_09053</name>
</gene>
<dbReference type="AlphaFoldDB" id="A0A5J9W556"/>
<dbReference type="EMBL" id="RWGY01000005">
    <property type="protein sequence ID" value="TVU42634.1"/>
    <property type="molecule type" value="Genomic_DNA"/>
</dbReference>
<organism evidence="1 2">
    <name type="scientific">Eragrostis curvula</name>
    <name type="common">weeping love grass</name>
    <dbReference type="NCBI Taxonomy" id="38414"/>
    <lineage>
        <taxon>Eukaryota</taxon>
        <taxon>Viridiplantae</taxon>
        <taxon>Streptophyta</taxon>
        <taxon>Embryophyta</taxon>
        <taxon>Tracheophyta</taxon>
        <taxon>Spermatophyta</taxon>
        <taxon>Magnoliopsida</taxon>
        <taxon>Liliopsida</taxon>
        <taxon>Poales</taxon>
        <taxon>Poaceae</taxon>
        <taxon>PACMAD clade</taxon>
        <taxon>Chloridoideae</taxon>
        <taxon>Eragrostideae</taxon>
        <taxon>Eragrostidinae</taxon>
        <taxon>Eragrostis</taxon>
    </lineage>
</organism>
<dbReference type="Gramene" id="TVU42634">
    <property type="protein sequence ID" value="TVU42634"/>
    <property type="gene ID" value="EJB05_09053"/>
</dbReference>
<protein>
    <submittedName>
        <fullName evidence="1">Uncharacterized protein</fullName>
    </submittedName>
</protein>
<name>A0A5J9W556_9POAL</name>
<evidence type="ECO:0000313" key="2">
    <source>
        <dbReference type="Proteomes" id="UP000324897"/>
    </source>
</evidence>
<keyword evidence="2" id="KW-1185">Reference proteome</keyword>
<proteinExistence type="predicted"/>
<accession>A0A5J9W556</accession>
<reference evidence="1 2" key="1">
    <citation type="journal article" date="2019" name="Sci. Rep.">
        <title>A high-quality genome of Eragrostis curvula grass provides insights into Poaceae evolution and supports new strategies to enhance forage quality.</title>
        <authorList>
            <person name="Carballo J."/>
            <person name="Santos B.A.C.M."/>
            <person name="Zappacosta D."/>
            <person name="Garbus I."/>
            <person name="Selva J.P."/>
            <person name="Gallo C.A."/>
            <person name="Diaz A."/>
            <person name="Albertini E."/>
            <person name="Caccamo M."/>
            <person name="Echenique V."/>
        </authorList>
    </citation>
    <scope>NUCLEOTIDE SEQUENCE [LARGE SCALE GENOMIC DNA]</scope>
    <source>
        <strain evidence="2">cv. Victoria</strain>
        <tissue evidence="1">Leaf</tissue>
    </source>
</reference>
<sequence>MTPWLMRLTDASHQVFRMAPWYEEDDDMTCFFAPATKKMQAHDSCLSPVVLDEPICDITRVADVNADLDVLIALSCWCGKLKILENTLKIMTSGSGQYKYVYE</sequence>
<dbReference type="Proteomes" id="UP000324897">
    <property type="component" value="Unassembled WGS sequence"/>
</dbReference>
<feature type="non-terminal residue" evidence="1">
    <location>
        <position position="1"/>
    </location>
</feature>
<comment type="caution">
    <text evidence="1">The sequence shown here is derived from an EMBL/GenBank/DDBJ whole genome shotgun (WGS) entry which is preliminary data.</text>
</comment>
<evidence type="ECO:0000313" key="1">
    <source>
        <dbReference type="EMBL" id="TVU42634.1"/>
    </source>
</evidence>